<dbReference type="GO" id="GO:0004519">
    <property type="term" value="F:endonuclease activity"/>
    <property type="evidence" value="ECO:0007669"/>
    <property type="project" value="UniProtKB-KW"/>
</dbReference>
<evidence type="ECO:0000313" key="3">
    <source>
        <dbReference type="Proteomes" id="UP000241290"/>
    </source>
</evidence>
<dbReference type="KEGG" id="vg:64766310"/>
<keyword evidence="2" id="KW-0378">Hydrolase</keyword>
<dbReference type="EMBL" id="MG962366">
    <property type="protein sequence ID" value="AVO25179.1"/>
    <property type="molecule type" value="Genomic_DNA"/>
</dbReference>
<organism evidence="2 3">
    <name type="scientific">Rhodococcus phage Finch</name>
    <dbReference type="NCBI Taxonomy" id="2094144"/>
    <lineage>
        <taxon>Viruses</taxon>
        <taxon>Duplodnaviria</taxon>
        <taxon>Heunggongvirae</taxon>
        <taxon>Uroviricota</taxon>
        <taxon>Caudoviricetes</taxon>
        <taxon>Finchvirus</taxon>
        <taxon>Finchvirus finch</taxon>
    </lineage>
</organism>
<keyword evidence="2" id="KW-0540">Nuclease</keyword>
<dbReference type="InterPro" id="IPR003615">
    <property type="entry name" value="HNH_nuc"/>
</dbReference>
<gene>
    <name evidence="2" type="primary">57</name>
    <name evidence="2" type="ORF">SEA_FINCH_57</name>
</gene>
<protein>
    <submittedName>
        <fullName evidence="2">HNH endonuclease</fullName>
    </submittedName>
</protein>
<dbReference type="Pfam" id="PF13392">
    <property type="entry name" value="HNH_3"/>
    <property type="match status" value="1"/>
</dbReference>
<evidence type="ECO:0000259" key="1">
    <source>
        <dbReference type="Pfam" id="PF13392"/>
    </source>
</evidence>
<dbReference type="Proteomes" id="UP000241290">
    <property type="component" value="Genome"/>
</dbReference>
<dbReference type="RefSeq" id="YP_010059079.1">
    <property type="nucleotide sequence ID" value="NC_054724.1"/>
</dbReference>
<keyword evidence="2" id="KW-0255">Endonuclease</keyword>
<proteinExistence type="predicted"/>
<dbReference type="SUPFAM" id="SSF54060">
    <property type="entry name" value="His-Me finger endonucleases"/>
    <property type="match status" value="1"/>
</dbReference>
<evidence type="ECO:0000313" key="2">
    <source>
        <dbReference type="EMBL" id="AVO25179.1"/>
    </source>
</evidence>
<dbReference type="InterPro" id="IPR044930">
    <property type="entry name" value="Homing_endonuclease_His-Me"/>
</dbReference>
<dbReference type="InterPro" id="IPR044925">
    <property type="entry name" value="His-Me_finger_sf"/>
</dbReference>
<feature type="domain" description="HNH nuclease" evidence="1">
    <location>
        <begin position="54"/>
        <end position="96"/>
    </location>
</feature>
<name>A0A2P1JXV7_9CAUD</name>
<dbReference type="GeneID" id="64766310"/>
<reference evidence="3" key="1">
    <citation type="submission" date="2018-02" db="EMBL/GenBank/DDBJ databases">
        <authorList>
            <person name="Cohen D.B."/>
            <person name="Kent A.D."/>
        </authorList>
    </citation>
    <scope>NUCLEOTIDE SEQUENCE [LARGE SCALE GENOMIC DNA]</scope>
</reference>
<dbReference type="Gene3D" id="3.90.75.10">
    <property type="entry name" value="Homing Intron 3 (I-ppo) Encoded Endonuclease, Chain A"/>
    <property type="match status" value="1"/>
</dbReference>
<keyword evidence="3" id="KW-1185">Reference proteome</keyword>
<accession>A0A2P1JXV7</accession>
<sequence>MLTCVDTSELPARIASKIVVEQRSDHVETPCWVWTGLTTDGGYASAYLDGSSSLHRAVYKRMVGPITNQTLDHLCRVKTCVFPEHLEPVTYRENKRRGMADRTECKFGHPLDGVRNRPGGATSRYCLTCQARMMREHRARKKAGV</sequence>